<reference evidence="3" key="1">
    <citation type="submission" date="2025-08" db="UniProtKB">
        <authorList>
            <consortium name="RefSeq"/>
        </authorList>
    </citation>
    <scope>IDENTIFICATION</scope>
    <source>
        <tissue evidence="3">Whole body</tissue>
    </source>
</reference>
<evidence type="ECO:0000313" key="3">
    <source>
        <dbReference type="RefSeq" id="XP_024889768.1"/>
    </source>
</evidence>
<sequence length="101" mass="11084">MPLATSDFRNPVCQEMRSLRFSSSSGNGGGENGAEHLGSSLVESKISPIQPSEMLSFARMYNEQGYNYTKTYNEQGSIDSSDTYASCQTHPSYSQVRIDVA</sequence>
<dbReference type="GeneID" id="112466110"/>
<accession>A0A6J1R6D8</accession>
<evidence type="ECO:0000313" key="2">
    <source>
        <dbReference type="Proteomes" id="UP000504618"/>
    </source>
</evidence>
<protein>
    <submittedName>
        <fullName evidence="3">Uncharacterized protein LOC112466110</fullName>
    </submittedName>
</protein>
<dbReference type="AlphaFoldDB" id="A0A6J1R6D8"/>
<proteinExistence type="predicted"/>
<feature type="region of interest" description="Disordered" evidence="1">
    <location>
        <begin position="19"/>
        <end position="45"/>
    </location>
</feature>
<gene>
    <name evidence="3" type="primary">LOC112466110</name>
</gene>
<evidence type="ECO:0000256" key="1">
    <source>
        <dbReference type="SAM" id="MobiDB-lite"/>
    </source>
</evidence>
<dbReference type="OrthoDB" id="296522at2759"/>
<keyword evidence="2" id="KW-1185">Reference proteome</keyword>
<dbReference type="Proteomes" id="UP000504618">
    <property type="component" value="Unplaced"/>
</dbReference>
<organism evidence="2 3">
    <name type="scientific">Temnothorax curvispinosus</name>
    <dbReference type="NCBI Taxonomy" id="300111"/>
    <lineage>
        <taxon>Eukaryota</taxon>
        <taxon>Metazoa</taxon>
        <taxon>Ecdysozoa</taxon>
        <taxon>Arthropoda</taxon>
        <taxon>Hexapoda</taxon>
        <taxon>Insecta</taxon>
        <taxon>Pterygota</taxon>
        <taxon>Neoptera</taxon>
        <taxon>Endopterygota</taxon>
        <taxon>Hymenoptera</taxon>
        <taxon>Apocrita</taxon>
        <taxon>Aculeata</taxon>
        <taxon>Formicoidea</taxon>
        <taxon>Formicidae</taxon>
        <taxon>Myrmicinae</taxon>
        <taxon>Temnothorax</taxon>
    </lineage>
</organism>
<name>A0A6J1R6D8_9HYME</name>
<dbReference type="RefSeq" id="XP_024889768.1">
    <property type="nucleotide sequence ID" value="XM_025034000.1"/>
</dbReference>